<evidence type="ECO:0000313" key="2">
    <source>
        <dbReference type="EMBL" id="GGD18942.1"/>
    </source>
</evidence>
<feature type="transmembrane region" description="Helical" evidence="1">
    <location>
        <begin position="7"/>
        <end position="27"/>
    </location>
</feature>
<feature type="transmembrane region" description="Helical" evidence="1">
    <location>
        <begin position="71"/>
        <end position="90"/>
    </location>
</feature>
<gene>
    <name evidence="2" type="ORF">GCM10011343_06860</name>
</gene>
<dbReference type="Proteomes" id="UP000625735">
    <property type="component" value="Unassembled WGS sequence"/>
</dbReference>
<keyword evidence="1" id="KW-0812">Transmembrane</keyword>
<dbReference type="RefSeq" id="WP_188361128.1">
    <property type="nucleotide sequence ID" value="NZ_BMFG01000002.1"/>
</dbReference>
<keyword evidence="1" id="KW-0472">Membrane</keyword>
<keyword evidence="3" id="KW-1185">Reference proteome</keyword>
<reference evidence="2" key="1">
    <citation type="journal article" date="2014" name="Int. J. Syst. Evol. Microbiol.">
        <title>Complete genome sequence of Corynebacterium casei LMG S-19264T (=DSM 44701T), isolated from a smear-ripened cheese.</title>
        <authorList>
            <consortium name="US DOE Joint Genome Institute (JGI-PGF)"/>
            <person name="Walter F."/>
            <person name="Albersmeier A."/>
            <person name="Kalinowski J."/>
            <person name="Ruckert C."/>
        </authorList>
    </citation>
    <scope>NUCLEOTIDE SEQUENCE</scope>
    <source>
        <strain evidence="2">CGMCC 1.12506</strain>
    </source>
</reference>
<evidence type="ECO:0000313" key="3">
    <source>
        <dbReference type="Proteomes" id="UP000625735"/>
    </source>
</evidence>
<accession>A0A916XX90</accession>
<name>A0A916XX90_9FLAO</name>
<reference evidence="2" key="2">
    <citation type="submission" date="2020-09" db="EMBL/GenBank/DDBJ databases">
        <authorList>
            <person name="Sun Q."/>
            <person name="Zhou Y."/>
        </authorList>
    </citation>
    <scope>NUCLEOTIDE SEQUENCE</scope>
    <source>
        <strain evidence="2">CGMCC 1.12506</strain>
    </source>
</reference>
<evidence type="ECO:0000256" key="1">
    <source>
        <dbReference type="SAM" id="Phobius"/>
    </source>
</evidence>
<keyword evidence="1" id="KW-1133">Transmembrane helix</keyword>
<dbReference type="AlphaFoldDB" id="A0A916XX90"/>
<organism evidence="2 3">
    <name type="scientific">Flavobacterium orientale</name>
    <dbReference type="NCBI Taxonomy" id="1756020"/>
    <lineage>
        <taxon>Bacteria</taxon>
        <taxon>Pseudomonadati</taxon>
        <taxon>Bacteroidota</taxon>
        <taxon>Flavobacteriia</taxon>
        <taxon>Flavobacteriales</taxon>
        <taxon>Flavobacteriaceae</taxon>
        <taxon>Flavobacterium</taxon>
    </lineage>
</organism>
<dbReference type="EMBL" id="BMFG01000002">
    <property type="protein sequence ID" value="GGD18942.1"/>
    <property type="molecule type" value="Genomic_DNA"/>
</dbReference>
<protein>
    <submittedName>
        <fullName evidence="2">Uncharacterized protein</fullName>
    </submittedName>
</protein>
<proteinExistence type="predicted"/>
<comment type="caution">
    <text evidence="2">The sequence shown here is derived from an EMBL/GenBank/DDBJ whole genome shotgun (WGS) entry which is preliminary data.</text>
</comment>
<sequence length="105" mass="12261">MLNKKFLIISNWIINLVLIIFLCYLTLSAREKYNEQVDLNILLKNQIEDISKINQIQNQINAHSLKTDFDNLILCLLISIYGGISLTHFINKKLSKKNEILEENE</sequence>